<dbReference type="InterPro" id="IPR002048">
    <property type="entry name" value="EF_hand_dom"/>
</dbReference>
<proteinExistence type="predicted"/>
<organism evidence="3 4">
    <name type="scientific">Roseovarius faecimaris</name>
    <dbReference type="NCBI Taxonomy" id="2494550"/>
    <lineage>
        <taxon>Bacteria</taxon>
        <taxon>Pseudomonadati</taxon>
        <taxon>Pseudomonadota</taxon>
        <taxon>Alphaproteobacteria</taxon>
        <taxon>Rhodobacterales</taxon>
        <taxon>Roseobacteraceae</taxon>
        <taxon>Roseovarius</taxon>
    </lineage>
</organism>
<dbReference type="Pfam" id="PF13202">
    <property type="entry name" value="EF-hand_5"/>
    <property type="match status" value="2"/>
</dbReference>
<evidence type="ECO:0000313" key="3">
    <source>
        <dbReference type="EMBL" id="QGX98122.1"/>
    </source>
</evidence>
<evidence type="ECO:0000259" key="2">
    <source>
        <dbReference type="Pfam" id="PF13202"/>
    </source>
</evidence>
<dbReference type="InterPro" id="IPR018247">
    <property type="entry name" value="EF_Hand_1_Ca_BS"/>
</dbReference>
<feature type="domain" description="EF-hand" evidence="2">
    <location>
        <begin position="23"/>
        <end position="40"/>
    </location>
</feature>
<dbReference type="PROSITE" id="PS00018">
    <property type="entry name" value="EF_HAND_1"/>
    <property type="match status" value="2"/>
</dbReference>
<dbReference type="AlphaFoldDB" id="A0A6I6IPB2"/>
<dbReference type="GO" id="GO:0005509">
    <property type="term" value="F:calcium ion binding"/>
    <property type="evidence" value="ECO:0007669"/>
    <property type="project" value="InterPro"/>
</dbReference>
<dbReference type="EMBL" id="CP034348">
    <property type="protein sequence ID" value="QGX98122.1"/>
    <property type="molecule type" value="Genomic_DNA"/>
</dbReference>
<dbReference type="RefSeq" id="WP_157706754.1">
    <property type="nucleotide sequence ID" value="NZ_CP034348.1"/>
</dbReference>
<dbReference type="InterPro" id="IPR011992">
    <property type="entry name" value="EF-hand-dom_pair"/>
</dbReference>
<feature type="signal peptide" evidence="1">
    <location>
        <begin position="1"/>
        <end position="20"/>
    </location>
</feature>
<keyword evidence="1" id="KW-0732">Signal</keyword>
<reference evidence="4" key="1">
    <citation type="submission" date="2018-12" db="EMBL/GenBank/DDBJ databases">
        <title>Complete genome sequence of Roseovarius sp. MME-070.</title>
        <authorList>
            <person name="Nam Y.-D."/>
            <person name="Kang J."/>
            <person name="Chung W.-H."/>
            <person name="Park Y.S."/>
        </authorList>
    </citation>
    <scope>NUCLEOTIDE SEQUENCE [LARGE SCALE GENOMIC DNA]</scope>
    <source>
        <strain evidence="4">MME-070</strain>
    </source>
</reference>
<dbReference type="SUPFAM" id="SSF47473">
    <property type="entry name" value="EF-hand"/>
    <property type="match status" value="1"/>
</dbReference>
<name>A0A6I6IPB2_9RHOB</name>
<dbReference type="Gene3D" id="1.10.238.10">
    <property type="entry name" value="EF-hand"/>
    <property type="match status" value="1"/>
</dbReference>
<evidence type="ECO:0000313" key="4">
    <source>
        <dbReference type="Proteomes" id="UP000428330"/>
    </source>
</evidence>
<sequence>MTKFIASLLSLGFMATAAIAASEIDTNGDGMMTIDEVQAVFPDVSAEAFAEADTNDDGALDDAEMVAGQEQGLLPVAADG</sequence>
<feature type="chain" id="PRO_5026349313" evidence="1">
    <location>
        <begin position="21"/>
        <end position="80"/>
    </location>
</feature>
<gene>
    <name evidence="3" type="ORF">EI983_07445</name>
</gene>
<dbReference type="KEGG" id="rom:EI983_07445"/>
<accession>A0A6I6IPB2</accession>
<feature type="domain" description="EF-hand" evidence="2">
    <location>
        <begin position="48"/>
        <end position="65"/>
    </location>
</feature>
<dbReference type="OrthoDB" id="5470953at2"/>
<evidence type="ECO:0000256" key="1">
    <source>
        <dbReference type="SAM" id="SignalP"/>
    </source>
</evidence>
<dbReference type="Proteomes" id="UP000428330">
    <property type="component" value="Chromosome"/>
</dbReference>
<protein>
    <submittedName>
        <fullName evidence="3">EF-hand domain-containing protein</fullName>
    </submittedName>
</protein>
<keyword evidence="4" id="KW-1185">Reference proteome</keyword>